<evidence type="ECO:0000256" key="2">
    <source>
        <dbReference type="ARBA" id="ARBA00022679"/>
    </source>
</evidence>
<feature type="binding site" evidence="8">
    <location>
        <position position="109"/>
    </location>
    <ligand>
        <name>ATP</name>
        <dbReference type="ChEBI" id="CHEBI:30616"/>
    </ligand>
</feature>
<evidence type="ECO:0000256" key="3">
    <source>
        <dbReference type="ARBA" id="ARBA00022695"/>
    </source>
</evidence>
<comment type="catalytic activity">
    <reaction evidence="8">
        <text>L-tyrosyl-[protein] + UTP = O-(5'-uridylyl)-L-tyrosyl-[protein] + diphosphate</text>
        <dbReference type="Rhea" id="RHEA:83887"/>
        <dbReference type="Rhea" id="RHEA-COMP:10136"/>
        <dbReference type="Rhea" id="RHEA-COMP:20238"/>
        <dbReference type="ChEBI" id="CHEBI:33019"/>
        <dbReference type="ChEBI" id="CHEBI:46398"/>
        <dbReference type="ChEBI" id="CHEBI:46858"/>
        <dbReference type="ChEBI" id="CHEBI:90602"/>
    </reaction>
</comment>
<feature type="binding site" evidence="8">
    <location>
        <position position="121"/>
    </location>
    <ligand>
        <name>ATP</name>
        <dbReference type="ChEBI" id="CHEBI:30616"/>
    </ligand>
</feature>
<dbReference type="InterPro" id="IPR003846">
    <property type="entry name" value="SelO"/>
</dbReference>
<feature type="binding site" evidence="8">
    <location>
        <position position="122"/>
    </location>
    <ligand>
        <name>ATP</name>
        <dbReference type="ChEBI" id="CHEBI:30616"/>
    </ligand>
</feature>
<dbReference type="PANTHER" id="PTHR32057:SF14">
    <property type="entry name" value="PROTEIN ADENYLYLTRANSFERASE SELO, MITOCHONDRIAL"/>
    <property type="match status" value="1"/>
</dbReference>
<evidence type="ECO:0000256" key="8">
    <source>
        <dbReference type="HAMAP-Rule" id="MF_00692"/>
    </source>
</evidence>
<dbReference type="EMBL" id="JGYG01000003">
    <property type="protein sequence ID" value="KFI30288.1"/>
    <property type="molecule type" value="Genomic_DNA"/>
</dbReference>
<feature type="active site" description="Proton acceptor" evidence="8">
    <location>
        <position position="244"/>
    </location>
</feature>
<keyword evidence="4 8" id="KW-0479">Metal-binding</keyword>
<evidence type="ECO:0000256" key="5">
    <source>
        <dbReference type="ARBA" id="ARBA00022741"/>
    </source>
</evidence>
<comment type="catalytic activity">
    <reaction evidence="8">
        <text>L-seryl-[protein] + ATP = 3-O-(5'-adenylyl)-L-seryl-[protein] + diphosphate</text>
        <dbReference type="Rhea" id="RHEA:58120"/>
        <dbReference type="Rhea" id="RHEA-COMP:9863"/>
        <dbReference type="Rhea" id="RHEA-COMP:15073"/>
        <dbReference type="ChEBI" id="CHEBI:29999"/>
        <dbReference type="ChEBI" id="CHEBI:30616"/>
        <dbReference type="ChEBI" id="CHEBI:33019"/>
        <dbReference type="ChEBI" id="CHEBI:142516"/>
        <dbReference type="EC" id="2.7.7.108"/>
    </reaction>
</comment>
<evidence type="ECO:0000256" key="1">
    <source>
        <dbReference type="ARBA" id="ARBA00009747"/>
    </source>
</evidence>
<gene>
    <name evidence="8" type="primary">ydiU</name>
    <name evidence="8" type="synonym">selO</name>
    <name evidence="9" type="ORF">CN97_11875</name>
</gene>
<dbReference type="Proteomes" id="UP000028826">
    <property type="component" value="Unassembled WGS sequence"/>
</dbReference>
<comment type="catalytic activity">
    <reaction evidence="8">
        <text>L-tyrosyl-[protein] + ATP = O-(5'-adenylyl)-L-tyrosyl-[protein] + diphosphate</text>
        <dbReference type="Rhea" id="RHEA:54288"/>
        <dbReference type="Rhea" id="RHEA-COMP:10136"/>
        <dbReference type="Rhea" id="RHEA-COMP:13846"/>
        <dbReference type="ChEBI" id="CHEBI:30616"/>
        <dbReference type="ChEBI" id="CHEBI:33019"/>
        <dbReference type="ChEBI" id="CHEBI:46858"/>
        <dbReference type="ChEBI" id="CHEBI:83624"/>
        <dbReference type="EC" id="2.7.7.108"/>
    </reaction>
</comment>
<dbReference type="STRING" id="195105.CN97_11875"/>
<feature type="binding site" evidence="8">
    <location>
        <position position="245"/>
    </location>
    <ligand>
        <name>Mg(2+)</name>
        <dbReference type="ChEBI" id="CHEBI:18420"/>
    </ligand>
</feature>
<comment type="similarity">
    <text evidence="1 8">Belongs to the SELO family.</text>
</comment>
<comment type="cofactor">
    <cofactor evidence="8">
        <name>Mg(2+)</name>
        <dbReference type="ChEBI" id="CHEBI:18420"/>
    </cofactor>
    <cofactor evidence="8">
        <name>Mn(2+)</name>
        <dbReference type="ChEBI" id="CHEBI:29035"/>
    </cofactor>
</comment>
<dbReference type="PANTHER" id="PTHR32057">
    <property type="entry name" value="PROTEIN ADENYLYLTRANSFERASE SELO, MITOCHONDRIAL"/>
    <property type="match status" value="1"/>
</dbReference>
<accession>A0A086Y7N8</accession>
<dbReference type="EC" id="2.7.7.-" evidence="8"/>
<organism evidence="9 10">
    <name type="scientific">Haematobacter massiliensis</name>
    <dbReference type="NCBI Taxonomy" id="195105"/>
    <lineage>
        <taxon>Bacteria</taxon>
        <taxon>Pseudomonadati</taxon>
        <taxon>Pseudomonadota</taxon>
        <taxon>Alphaproteobacteria</taxon>
        <taxon>Rhodobacterales</taxon>
        <taxon>Paracoccaceae</taxon>
        <taxon>Haematobacter</taxon>
    </lineage>
</organism>
<keyword evidence="8" id="KW-0464">Manganese</keyword>
<feature type="binding site" evidence="8">
    <location>
        <position position="88"/>
    </location>
    <ligand>
        <name>ATP</name>
        <dbReference type="ChEBI" id="CHEBI:30616"/>
    </ligand>
</feature>
<feature type="binding site" evidence="8">
    <location>
        <position position="179"/>
    </location>
    <ligand>
        <name>ATP</name>
        <dbReference type="ChEBI" id="CHEBI:30616"/>
    </ligand>
</feature>
<name>A0A086Y7N8_9RHOB</name>
<dbReference type="GO" id="GO:0005524">
    <property type="term" value="F:ATP binding"/>
    <property type="evidence" value="ECO:0007669"/>
    <property type="project" value="UniProtKB-UniRule"/>
</dbReference>
<keyword evidence="7 8" id="KW-0460">Magnesium</keyword>
<feature type="binding site" evidence="8">
    <location>
        <position position="254"/>
    </location>
    <ligand>
        <name>ATP</name>
        <dbReference type="ChEBI" id="CHEBI:30616"/>
    </ligand>
</feature>
<evidence type="ECO:0000313" key="9">
    <source>
        <dbReference type="EMBL" id="KFI30288.1"/>
    </source>
</evidence>
<dbReference type="HAMAP" id="MF_00692">
    <property type="entry name" value="SelO"/>
    <property type="match status" value="1"/>
</dbReference>
<keyword evidence="10" id="KW-1185">Reference proteome</keyword>
<dbReference type="NCBIfam" id="NF000658">
    <property type="entry name" value="PRK00029.1"/>
    <property type="match status" value="1"/>
</dbReference>
<keyword evidence="5 8" id="KW-0547">Nucleotide-binding</keyword>
<protein>
    <recommendedName>
        <fullName evidence="8">Protein nucleotidyltransferase YdiU</fullName>
        <ecNumber evidence="8">2.7.7.-</ecNumber>
    </recommendedName>
    <alternativeName>
        <fullName evidence="8">Protein adenylyltransferase YdiU</fullName>
        <ecNumber evidence="8">2.7.7.108</ecNumber>
    </alternativeName>
    <alternativeName>
        <fullName evidence="8">Protein uridylyltransferase YdiU</fullName>
        <ecNumber evidence="8">2.7.7.-</ecNumber>
    </alternativeName>
</protein>
<dbReference type="AlphaFoldDB" id="A0A086Y7N8"/>
<dbReference type="GO" id="GO:0030145">
    <property type="term" value="F:manganese ion binding"/>
    <property type="evidence" value="ECO:0007669"/>
    <property type="project" value="UniProtKB-UniRule"/>
</dbReference>
<dbReference type="eggNOG" id="COG0397">
    <property type="taxonomic scope" value="Bacteria"/>
</dbReference>
<dbReference type="GO" id="GO:0000287">
    <property type="term" value="F:magnesium ion binding"/>
    <property type="evidence" value="ECO:0007669"/>
    <property type="project" value="UniProtKB-UniRule"/>
</dbReference>
<feature type="binding site" evidence="8">
    <location>
        <position position="254"/>
    </location>
    <ligand>
        <name>Mg(2+)</name>
        <dbReference type="ChEBI" id="CHEBI:18420"/>
    </ligand>
</feature>
<evidence type="ECO:0000313" key="10">
    <source>
        <dbReference type="Proteomes" id="UP000028826"/>
    </source>
</evidence>
<proteinExistence type="inferred from homology"/>
<keyword evidence="2 8" id="KW-0808">Transferase</keyword>
<feature type="binding site" evidence="8">
    <location>
        <position position="86"/>
    </location>
    <ligand>
        <name>ATP</name>
        <dbReference type="ChEBI" id="CHEBI:30616"/>
    </ligand>
</feature>
<keyword evidence="6 8" id="KW-0067">ATP-binding</keyword>
<feature type="binding site" evidence="8">
    <location>
        <position position="89"/>
    </location>
    <ligand>
        <name>ATP</name>
        <dbReference type="ChEBI" id="CHEBI:30616"/>
    </ligand>
</feature>
<evidence type="ECO:0000256" key="7">
    <source>
        <dbReference type="ARBA" id="ARBA00022842"/>
    </source>
</evidence>
<dbReference type="EC" id="2.7.7.108" evidence="8"/>
<sequence>MTLPFDNSYARLPDRFFALQPATPVSAPRLIRLNRPLAERLGLNADWLSGPEGVAALAGNTVPEGAEPLAMAYAGHQFGGFVPQLGDGRAVLLGEVVAPDGARFDIQLKGAGRTPFSRMGDGRAWLGPVLREYIVSEAMAALGVPTTRALAAVATGEPVYREGALPGAVLTRIAASHIRVGTFQFFAARRDEEALRLLTEHVIARHYPGAAGPLGLLKGVIERQARLIARWMSVGFIHGVMNTDNMAVSGETIDYGPCAFLDTYHPRKVFSSIDRQGRYAYANQPQIALWNLAQLGTSLLAIMDGTEDAAVEAAEDALGGFAPIYQAEYLRLFRAKLGLRAAEDGDLDLIQSLLTLMAEGEADFTRTFRGLTDGTARDEFTDREAFDRWAELWQARLSRETGDPAELMRGANPWIIPRNHRVEEAIAAAVAEDYAPFERLTDALADPFTARSDDADLTRAPLKEEAVHLTFCGT</sequence>
<comment type="catalytic activity">
    <reaction evidence="8">
        <text>L-histidyl-[protein] + UTP = N(tele)-(5'-uridylyl)-L-histidyl-[protein] + diphosphate</text>
        <dbReference type="Rhea" id="RHEA:83891"/>
        <dbReference type="Rhea" id="RHEA-COMP:9745"/>
        <dbReference type="Rhea" id="RHEA-COMP:20239"/>
        <dbReference type="ChEBI" id="CHEBI:29979"/>
        <dbReference type="ChEBI" id="CHEBI:33019"/>
        <dbReference type="ChEBI" id="CHEBI:46398"/>
        <dbReference type="ChEBI" id="CHEBI:233474"/>
    </reaction>
</comment>
<feature type="binding site" evidence="8">
    <location>
        <position position="172"/>
    </location>
    <ligand>
        <name>ATP</name>
        <dbReference type="ChEBI" id="CHEBI:30616"/>
    </ligand>
</feature>
<dbReference type="OrthoDB" id="9776281at2"/>
<comment type="catalytic activity">
    <reaction evidence="8">
        <text>L-threonyl-[protein] + ATP = 3-O-(5'-adenylyl)-L-threonyl-[protein] + diphosphate</text>
        <dbReference type="Rhea" id="RHEA:54292"/>
        <dbReference type="Rhea" id="RHEA-COMP:11060"/>
        <dbReference type="Rhea" id="RHEA-COMP:13847"/>
        <dbReference type="ChEBI" id="CHEBI:30013"/>
        <dbReference type="ChEBI" id="CHEBI:30616"/>
        <dbReference type="ChEBI" id="CHEBI:33019"/>
        <dbReference type="ChEBI" id="CHEBI:138113"/>
        <dbReference type="EC" id="2.7.7.108"/>
    </reaction>
</comment>
<reference evidence="9 10" key="1">
    <citation type="submission" date="2014-03" db="EMBL/GenBank/DDBJ databases">
        <title>Genome of Haematobacter massiliensis CCUG 47968.</title>
        <authorList>
            <person name="Wang D."/>
            <person name="Wang G."/>
        </authorList>
    </citation>
    <scope>NUCLEOTIDE SEQUENCE [LARGE SCALE GENOMIC DNA]</scope>
    <source>
        <strain evidence="9 10">CCUG 47968</strain>
    </source>
</reference>
<comment type="function">
    <text evidence="8">Nucleotidyltransferase involved in the post-translational modification of proteins. It can catalyze the addition of adenosine monophosphate (AMP) or uridine monophosphate (UMP) to a protein, resulting in modifications known as AMPylation and UMPylation.</text>
</comment>
<evidence type="ECO:0000256" key="4">
    <source>
        <dbReference type="ARBA" id="ARBA00022723"/>
    </source>
</evidence>
<dbReference type="Pfam" id="PF02696">
    <property type="entry name" value="SelO"/>
    <property type="match status" value="1"/>
</dbReference>
<keyword evidence="3 8" id="KW-0548">Nucleotidyltransferase</keyword>
<evidence type="ECO:0000256" key="6">
    <source>
        <dbReference type="ARBA" id="ARBA00022840"/>
    </source>
</evidence>
<comment type="caution">
    <text evidence="9">The sequence shown here is derived from an EMBL/GenBank/DDBJ whole genome shotgun (WGS) entry which is preliminary data.</text>
</comment>
<comment type="catalytic activity">
    <reaction evidence="8">
        <text>L-seryl-[protein] + UTP = O-(5'-uridylyl)-L-seryl-[protein] + diphosphate</text>
        <dbReference type="Rhea" id="RHEA:64604"/>
        <dbReference type="Rhea" id="RHEA-COMP:9863"/>
        <dbReference type="Rhea" id="RHEA-COMP:16635"/>
        <dbReference type="ChEBI" id="CHEBI:29999"/>
        <dbReference type="ChEBI" id="CHEBI:33019"/>
        <dbReference type="ChEBI" id="CHEBI:46398"/>
        <dbReference type="ChEBI" id="CHEBI:156051"/>
    </reaction>
</comment>
<dbReference type="RefSeq" id="WP_035708618.1">
    <property type="nucleotide sequence ID" value="NZ_CAMIFG010000020.1"/>
</dbReference>
<dbReference type="GO" id="GO:0070733">
    <property type="term" value="F:AMPylase activity"/>
    <property type="evidence" value="ECO:0007669"/>
    <property type="project" value="UniProtKB-EC"/>
</dbReference>